<keyword evidence="2" id="KW-0813">Transport</keyword>
<feature type="transmembrane region" description="Helical" evidence="8">
    <location>
        <begin position="125"/>
        <end position="146"/>
    </location>
</feature>
<feature type="transmembrane region" description="Helical" evidence="8">
    <location>
        <begin position="240"/>
        <end position="262"/>
    </location>
</feature>
<dbReference type="SUPFAM" id="SSF103473">
    <property type="entry name" value="MFS general substrate transporter"/>
    <property type="match status" value="1"/>
</dbReference>
<dbReference type="PANTHER" id="PTHR42718:SF42">
    <property type="entry name" value="EXPORT PROTEIN"/>
    <property type="match status" value="1"/>
</dbReference>
<dbReference type="Proteomes" id="UP000706122">
    <property type="component" value="Unassembled WGS sequence"/>
</dbReference>
<feature type="transmembrane region" description="Helical" evidence="8">
    <location>
        <begin position="96"/>
        <end position="113"/>
    </location>
</feature>
<feature type="compositionally biased region" description="Low complexity" evidence="7">
    <location>
        <begin position="475"/>
        <end position="486"/>
    </location>
</feature>
<dbReference type="InterPro" id="IPR011701">
    <property type="entry name" value="MFS"/>
</dbReference>
<dbReference type="GO" id="GO:0005886">
    <property type="term" value="C:plasma membrane"/>
    <property type="evidence" value="ECO:0007669"/>
    <property type="project" value="UniProtKB-SubCell"/>
</dbReference>
<dbReference type="EMBL" id="WUYC01000001">
    <property type="protein sequence ID" value="MBM4712625.1"/>
    <property type="molecule type" value="Genomic_DNA"/>
</dbReference>
<feature type="transmembrane region" description="Helical" evidence="8">
    <location>
        <begin position="347"/>
        <end position="367"/>
    </location>
</feature>
<evidence type="ECO:0000256" key="1">
    <source>
        <dbReference type="ARBA" id="ARBA00004651"/>
    </source>
</evidence>
<proteinExistence type="predicted"/>
<evidence type="ECO:0000313" key="10">
    <source>
        <dbReference type="EMBL" id="MBM4712625.1"/>
    </source>
</evidence>
<dbReference type="PRINTS" id="PR01036">
    <property type="entry name" value="TCRTETB"/>
</dbReference>
<name>A0AAE2W2K1_RHOHA</name>
<feature type="transmembrane region" description="Helical" evidence="8">
    <location>
        <begin position="420"/>
        <end position="440"/>
    </location>
</feature>
<gene>
    <name evidence="10" type="ORF">GS551_00180</name>
</gene>
<keyword evidence="4 8" id="KW-0812">Transmembrane</keyword>
<feature type="region of interest" description="Disordered" evidence="7">
    <location>
        <begin position="475"/>
        <end position="519"/>
    </location>
</feature>
<feature type="transmembrane region" description="Helical" evidence="8">
    <location>
        <begin position="379"/>
        <end position="400"/>
    </location>
</feature>
<dbReference type="InterPro" id="IPR020846">
    <property type="entry name" value="MFS_dom"/>
</dbReference>
<feature type="transmembrane region" description="Helical" evidence="8">
    <location>
        <begin position="153"/>
        <end position="172"/>
    </location>
</feature>
<comment type="subcellular location">
    <subcellularLocation>
        <location evidence="1">Cell membrane</location>
        <topology evidence="1">Multi-pass membrane protein</topology>
    </subcellularLocation>
</comment>
<evidence type="ECO:0000256" key="4">
    <source>
        <dbReference type="ARBA" id="ARBA00022692"/>
    </source>
</evidence>
<feature type="transmembrane region" description="Helical" evidence="8">
    <location>
        <begin position="323"/>
        <end position="340"/>
    </location>
</feature>
<sequence length="519" mass="53391">MTTLSDPLDPPSSEPAAVPPRARSVPVWLAIVAASVPMFMATLDNLVMTSALPVIRDDLNASVGQLQWFMNAYTLAFATLMLSLSTLGDRLGRRRVFLWGIAVFTAASIASALSTSPEMLIAARAVQGVGAAAVMPLSLTLLAGAVPTAKRALAIGVWGGVSGLGVALGPVVGGAVVDGVSWQAVFWLNVPVAALAVPLVLYALRESTGPRQPLDPMGVLLSGGAVFLGVWGIVHGNDDGWTSVSVLGTLVAAVLLLVAFVVREWRAELPVMPLRLFRSRQFSLANVIALTFTLGMMGAVFLLSQYLQIVSGYSPFAAGLRTLPWTAAPMVVAPIAGLLAPRVGLRALLVTGLVLQGLSLVWMAGLIEPGVQYPSLVPAFVMAGVGMGLTFAATATAVLADMREADHATASSINSTLREVGVALGIAILTAVFLGAGGSLTPAGYTDALAPALYVGAGFVAVAVAAAALMPPRRAAQSSPRRAAQSEPRRAAQSEGADQPSVTTVPSASGRVIDHSVID</sequence>
<dbReference type="Gene3D" id="1.20.1720.10">
    <property type="entry name" value="Multidrug resistance protein D"/>
    <property type="match status" value="1"/>
</dbReference>
<dbReference type="NCBIfam" id="TIGR00711">
    <property type="entry name" value="efflux_EmrB"/>
    <property type="match status" value="1"/>
</dbReference>
<dbReference type="AlphaFoldDB" id="A0AAE2W2K1"/>
<feature type="transmembrane region" description="Helical" evidence="8">
    <location>
        <begin position="216"/>
        <end position="234"/>
    </location>
</feature>
<dbReference type="PANTHER" id="PTHR42718">
    <property type="entry name" value="MAJOR FACILITATOR SUPERFAMILY MULTIDRUG TRANSPORTER MFSC"/>
    <property type="match status" value="1"/>
</dbReference>
<evidence type="ECO:0000256" key="5">
    <source>
        <dbReference type="ARBA" id="ARBA00022989"/>
    </source>
</evidence>
<feature type="transmembrane region" description="Helical" evidence="8">
    <location>
        <begin position="452"/>
        <end position="472"/>
    </location>
</feature>
<evidence type="ECO:0000256" key="3">
    <source>
        <dbReference type="ARBA" id="ARBA00022475"/>
    </source>
</evidence>
<feature type="transmembrane region" description="Helical" evidence="8">
    <location>
        <begin position="283"/>
        <end position="303"/>
    </location>
</feature>
<feature type="transmembrane region" description="Helical" evidence="8">
    <location>
        <begin position="27"/>
        <end position="48"/>
    </location>
</feature>
<evidence type="ECO:0000313" key="11">
    <source>
        <dbReference type="Proteomes" id="UP000706122"/>
    </source>
</evidence>
<feature type="transmembrane region" description="Helical" evidence="8">
    <location>
        <begin position="184"/>
        <end position="204"/>
    </location>
</feature>
<feature type="transmembrane region" description="Helical" evidence="8">
    <location>
        <begin position="68"/>
        <end position="84"/>
    </location>
</feature>
<dbReference type="InterPro" id="IPR004638">
    <property type="entry name" value="EmrB-like"/>
</dbReference>
<evidence type="ECO:0000256" key="6">
    <source>
        <dbReference type="ARBA" id="ARBA00023136"/>
    </source>
</evidence>
<keyword evidence="5 8" id="KW-1133">Transmembrane helix</keyword>
<dbReference type="GO" id="GO:0022857">
    <property type="term" value="F:transmembrane transporter activity"/>
    <property type="evidence" value="ECO:0007669"/>
    <property type="project" value="InterPro"/>
</dbReference>
<accession>A0AAE2W2K1</accession>
<dbReference type="Gene3D" id="1.20.1250.20">
    <property type="entry name" value="MFS general substrate transporter like domains"/>
    <property type="match status" value="1"/>
</dbReference>
<keyword evidence="6 8" id="KW-0472">Membrane</keyword>
<feature type="domain" description="Major facilitator superfamily (MFS) profile" evidence="9">
    <location>
        <begin position="30"/>
        <end position="475"/>
    </location>
</feature>
<comment type="caution">
    <text evidence="10">The sequence shown here is derived from an EMBL/GenBank/DDBJ whole genome shotgun (WGS) entry which is preliminary data.</text>
</comment>
<protein>
    <submittedName>
        <fullName evidence="10">DHA2 family efflux MFS transporter permease subunit</fullName>
    </submittedName>
</protein>
<evidence type="ECO:0000256" key="2">
    <source>
        <dbReference type="ARBA" id="ARBA00022448"/>
    </source>
</evidence>
<dbReference type="PROSITE" id="PS50850">
    <property type="entry name" value="MFS"/>
    <property type="match status" value="1"/>
</dbReference>
<keyword evidence="3" id="KW-1003">Cell membrane</keyword>
<dbReference type="InterPro" id="IPR036259">
    <property type="entry name" value="MFS_trans_sf"/>
</dbReference>
<dbReference type="Pfam" id="PF07690">
    <property type="entry name" value="MFS_1"/>
    <property type="match status" value="1"/>
</dbReference>
<reference evidence="10" key="1">
    <citation type="submission" date="2019-11" db="EMBL/GenBank/DDBJ databases">
        <title>Spread of Macrolides and rifampicin resistant Rhodococcus equi in clinical isolates in the USA.</title>
        <authorList>
            <person name="Alvarez-Narvaez S."/>
            <person name="Huber L."/>
            <person name="Cohen N.D."/>
            <person name="Slovis N."/>
            <person name="Greiter M."/>
            <person name="Giguere S."/>
            <person name="Hart K."/>
        </authorList>
    </citation>
    <scope>NUCLEOTIDE SEQUENCE</scope>
    <source>
        <strain evidence="10">Lh_5</strain>
    </source>
</reference>
<evidence type="ECO:0000256" key="7">
    <source>
        <dbReference type="SAM" id="MobiDB-lite"/>
    </source>
</evidence>
<dbReference type="CDD" id="cd17321">
    <property type="entry name" value="MFS_MMR_MDR_like"/>
    <property type="match status" value="1"/>
</dbReference>
<evidence type="ECO:0000259" key="9">
    <source>
        <dbReference type="PROSITE" id="PS50850"/>
    </source>
</evidence>
<evidence type="ECO:0000256" key="8">
    <source>
        <dbReference type="SAM" id="Phobius"/>
    </source>
</evidence>
<organism evidence="10 11">
    <name type="scientific">Rhodococcus hoagii</name>
    <name type="common">Corynebacterium equii</name>
    <dbReference type="NCBI Taxonomy" id="43767"/>
    <lineage>
        <taxon>Bacteria</taxon>
        <taxon>Bacillati</taxon>
        <taxon>Actinomycetota</taxon>
        <taxon>Actinomycetes</taxon>
        <taxon>Mycobacteriales</taxon>
        <taxon>Nocardiaceae</taxon>
        <taxon>Prescottella</taxon>
    </lineage>
</organism>